<dbReference type="RefSeq" id="WP_377941281.1">
    <property type="nucleotide sequence ID" value="NZ_JBHUCX010000013.1"/>
</dbReference>
<gene>
    <name evidence="1" type="ORF">ACFSB2_03430</name>
</gene>
<evidence type="ECO:0000313" key="1">
    <source>
        <dbReference type="EMBL" id="MFD1673760.1"/>
    </source>
</evidence>
<proteinExistence type="predicted"/>
<comment type="caution">
    <text evidence="1">The sequence shown here is derived from an EMBL/GenBank/DDBJ whole genome shotgun (WGS) entry which is preliminary data.</text>
</comment>
<dbReference type="Proteomes" id="UP001597079">
    <property type="component" value="Unassembled WGS sequence"/>
</dbReference>
<protein>
    <submittedName>
        <fullName evidence="1">HesB/YadR/YfhF family protein</fullName>
    </submittedName>
</protein>
<keyword evidence="2" id="KW-1185">Reference proteome</keyword>
<reference evidence="2" key="1">
    <citation type="journal article" date="2019" name="Int. J. Syst. Evol. Microbiol.">
        <title>The Global Catalogue of Microorganisms (GCM) 10K type strain sequencing project: providing services to taxonomists for standard genome sequencing and annotation.</title>
        <authorList>
            <consortium name="The Broad Institute Genomics Platform"/>
            <consortium name="The Broad Institute Genome Sequencing Center for Infectious Disease"/>
            <person name="Wu L."/>
            <person name="Ma J."/>
        </authorList>
    </citation>
    <scope>NUCLEOTIDE SEQUENCE [LARGE SCALE GENOMIC DNA]</scope>
    <source>
        <strain evidence="2">CGMCC 1.12286</strain>
    </source>
</reference>
<name>A0ABW4JE83_9BACL</name>
<organism evidence="1 2">
    <name type="scientific">Alicyclobacillus fodiniaquatilis</name>
    <dbReference type="NCBI Taxonomy" id="1661150"/>
    <lineage>
        <taxon>Bacteria</taxon>
        <taxon>Bacillati</taxon>
        <taxon>Bacillota</taxon>
        <taxon>Bacilli</taxon>
        <taxon>Bacillales</taxon>
        <taxon>Alicyclobacillaceae</taxon>
        <taxon>Alicyclobacillus</taxon>
    </lineage>
</organism>
<dbReference type="SUPFAM" id="SSF89360">
    <property type="entry name" value="HesB-like domain"/>
    <property type="match status" value="1"/>
</dbReference>
<sequence>MDIIINDSAIQWLKEEFGLEQGDAVRIMTRYGDSTAHPGFALTLSVERPHDVAFAAKQDGIELFVKEQDAWYFDDHDLYVSYDKNNDHLSLDVK</sequence>
<accession>A0ABW4JE83</accession>
<dbReference type="EMBL" id="JBHUCX010000013">
    <property type="protein sequence ID" value="MFD1673760.1"/>
    <property type="molecule type" value="Genomic_DNA"/>
</dbReference>
<evidence type="ECO:0000313" key="2">
    <source>
        <dbReference type="Proteomes" id="UP001597079"/>
    </source>
</evidence>
<dbReference type="InterPro" id="IPR035903">
    <property type="entry name" value="HesB-like_dom_sf"/>
</dbReference>